<dbReference type="EMBL" id="JAHRIP010030422">
    <property type="protein sequence ID" value="MEQ2292501.1"/>
    <property type="molecule type" value="Genomic_DNA"/>
</dbReference>
<evidence type="ECO:0000313" key="1">
    <source>
        <dbReference type="EMBL" id="MEQ2292501.1"/>
    </source>
</evidence>
<keyword evidence="2" id="KW-1185">Reference proteome</keyword>
<proteinExistence type="predicted"/>
<protein>
    <submittedName>
        <fullName evidence="1">Uncharacterized protein</fullName>
    </submittedName>
</protein>
<evidence type="ECO:0000313" key="2">
    <source>
        <dbReference type="Proteomes" id="UP001469553"/>
    </source>
</evidence>
<name>A0ABV0YG72_9TELE</name>
<reference evidence="1 2" key="1">
    <citation type="submission" date="2021-06" db="EMBL/GenBank/DDBJ databases">
        <authorList>
            <person name="Palmer J.M."/>
        </authorList>
    </citation>
    <scope>NUCLEOTIDE SEQUENCE [LARGE SCALE GENOMIC DNA]</scope>
    <source>
        <strain evidence="1 2">AS_MEX2019</strain>
        <tissue evidence="1">Muscle</tissue>
    </source>
</reference>
<dbReference type="Proteomes" id="UP001469553">
    <property type="component" value="Unassembled WGS sequence"/>
</dbReference>
<comment type="caution">
    <text evidence="1">The sequence shown here is derived from an EMBL/GenBank/DDBJ whole genome shotgun (WGS) entry which is preliminary data.</text>
</comment>
<gene>
    <name evidence="1" type="ORF">AMECASPLE_023720</name>
</gene>
<accession>A0ABV0YG72</accession>
<sequence>MSSFSIYKYHLWSSSRLPACQFQPQHPSTDVLNIPPLYMSKPFQFGFSGFISNTSNMLPSAPPVFSLVLLSLNHTTLLESPSYYSHYYCYHTTWHFLCLFQPAWGHVFTFFPNSPLL</sequence>
<organism evidence="1 2">
    <name type="scientific">Ameca splendens</name>
    <dbReference type="NCBI Taxonomy" id="208324"/>
    <lineage>
        <taxon>Eukaryota</taxon>
        <taxon>Metazoa</taxon>
        <taxon>Chordata</taxon>
        <taxon>Craniata</taxon>
        <taxon>Vertebrata</taxon>
        <taxon>Euteleostomi</taxon>
        <taxon>Actinopterygii</taxon>
        <taxon>Neopterygii</taxon>
        <taxon>Teleostei</taxon>
        <taxon>Neoteleostei</taxon>
        <taxon>Acanthomorphata</taxon>
        <taxon>Ovalentaria</taxon>
        <taxon>Atherinomorphae</taxon>
        <taxon>Cyprinodontiformes</taxon>
        <taxon>Goodeidae</taxon>
        <taxon>Ameca</taxon>
    </lineage>
</organism>